<accession>A0ABQ3XWD4</accession>
<feature type="signal peptide" evidence="1">
    <location>
        <begin position="1"/>
        <end position="18"/>
    </location>
</feature>
<dbReference type="Proteomes" id="UP000609879">
    <property type="component" value="Unassembled WGS sequence"/>
</dbReference>
<keyword evidence="3" id="KW-1185">Reference proteome</keyword>
<evidence type="ECO:0000256" key="1">
    <source>
        <dbReference type="SAM" id="SignalP"/>
    </source>
</evidence>
<keyword evidence="1" id="KW-0732">Signal</keyword>
<protein>
    <submittedName>
        <fullName evidence="2">Uncharacterized protein</fullName>
    </submittedName>
</protein>
<evidence type="ECO:0000313" key="2">
    <source>
        <dbReference type="EMBL" id="GID72056.1"/>
    </source>
</evidence>
<comment type="caution">
    <text evidence="2">The sequence shown here is derived from an EMBL/GenBank/DDBJ whole genome shotgun (WGS) entry which is preliminary data.</text>
</comment>
<name>A0ABQ3XWD4_9ACTN</name>
<sequence length="227" mass="24031">MLAATVALSLGVASPAPAAGARPVDAALPTRAAAAQPVDAALPTRAAGAPPAAAASLARAAAAQPLVGSEHASGYRNGWYRSEYASGVALDLLVKHNRTILRCAPSAFSSFLPGVGPIRVLSAARALRVKDLADTVRRATLMQKVGTIAHHLSYLGGEGCAAAYRLVRSAYHIYQVGQRADYVYFADRSTWQQRATLDVCTIDVRVAEPGRTAFRHYAAYRFCGPRW</sequence>
<gene>
    <name evidence="2" type="ORF">Ade02nite_06970</name>
</gene>
<organism evidence="2 3">
    <name type="scientific">Paractinoplanes deccanensis</name>
    <dbReference type="NCBI Taxonomy" id="113561"/>
    <lineage>
        <taxon>Bacteria</taxon>
        <taxon>Bacillati</taxon>
        <taxon>Actinomycetota</taxon>
        <taxon>Actinomycetes</taxon>
        <taxon>Micromonosporales</taxon>
        <taxon>Micromonosporaceae</taxon>
        <taxon>Paractinoplanes</taxon>
    </lineage>
</organism>
<evidence type="ECO:0000313" key="3">
    <source>
        <dbReference type="Proteomes" id="UP000609879"/>
    </source>
</evidence>
<feature type="chain" id="PRO_5046299613" evidence="1">
    <location>
        <begin position="19"/>
        <end position="227"/>
    </location>
</feature>
<dbReference type="EMBL" id="BOMI01000010">
    <property type="protein sequence ID" value="GID72056.1"/>
    <property type="molecule type" value="Genomic_DNA"/>
</dbReference>
<proteinExistence type="predicted"/>
<reference evidence="2 3" key="1">
    <citation type="submission" date="2021-01" db="EMBL/GenBank/DDBJ databases">
        <title>Whole genome shotgun sequence of Actinoplanes deccanensis NBRC 13994.</title>
        <authorList>
            <person name="Komaki H."/>
            <person name="Tamura T."/>
        </authorList>
    </citation>
    <scope>NUCLEOTIDE SEQUENCE [LARGE SCALE GENOMIC DNA]</scope>
    <source>
        <strain evidence="2 3">NBRC 13994</strain>
    </source>
</reference>